<dbReference type="Pfam" id="PF01614">
    <property type="entry name" value="IclR_C"/>
    <property type="match status" value="1"/>
</dbReference>
<evidence type="ECO:0000256" key="2">
    <source>
        <dbReference type="ARBA" id="ARBA00023125"/>
    </source>
</evidence>
<dbReference type="PROSITE" id="PS51078">
    <property type="entry name" value="ICLR_ED"/>
    <property type="match status" value="1"/>
</dbReference>
<sequence length="250" mass="27670">MATPRNNSIVKGFDILALITPERAEISARTVVAELDMNLATAHRLLTTLAAVGALVSYRRGIYCLGPRIEELGRVEQETNPLSEVVRPIIASASHDLSEAVMASRLTRGGPICMAVARSNRPISVEIKVGTIFLLHCSAQGKLWLASLSRPERDARLGIYRLTEMSSRTIVDRDAFEAELERIRDQGFALNRGENEPDIGAVAVPVMSEDNEIILTLSVFGLLSRFDERFIELAVQRLGRAAHEVRKRRL</sequence>
<proteinExistence type="predicted"/>
<dbReference type="Gene3D" id="3.30.450.40">
    <property type="match status" value="1"/>
</dbReference>
<dbReference type="Pfam" id="PF09339">
    <property type="entry name" value="HTH_IclR"/>
    <property type="match status" value="1"/>
</dbReference>
<dbReference type="EMBL" id="JAPEVI010000001">
    <property type="protein sequence ID" value="MCX2721105.1"/>
    <property type="molecule type" value="Genomic_DNA"/>
</dbReference>
<evidence type="ECO:0000256" key="1">
    <source>
        <dbReference type="ARBA" id="ARBA00023015"/>
    </source>
</evidence>
<dbReference type="InterPro" id="IPR029016">
    <property type="entry name" value="GAF-like_dom_sf"/>
</dbReference>
<dbReference type="InterPro" id="IPR050707">
    <property type="entry name" value="HTH_MetabolicPath_Reg"/>
</dbReference>
<dbReference type="Gene3D" id="1.10.10.10">
    <property type="entry name" value="Winged helix-like DNA-binding domain superfamily/Winged helix DNA-binding domain"/>
    <property type="match status" value="1"/>
</dbReference>
<dbReference type="SUPFAM" id="SSF55781">
    <property type="entry name" value="GAF domain-like"/>
    <property type="match status" value="1"/>
</dbReference>
<feature type="domain" description="IclR-ED" evidence="5">
    <location>
        <begin position="68"/>
        <end position="250"/>
    </location>
</feature>
<dbReference type="PROSITE" id="PS51077">
    <property type="entry name" value="HTH_ICLR"/>
    <property type="match status" value="1"/>
</dbReference>
<dbReference type="InterPro" id="IPR036388">
    <property type="entry name" value="WH-like_DNA-bd_sf"/>
</dbReference>
<gene>
    <name evidence="6" type="ORF">ON753_01590</name>
</gene>
<dbReference type="SMART" id="SM00346">
    <property type="entry name" value="HTH_ICLR"/>
    <property type="match status" value="1"/>
</dbReference>
<dbReference type="SUPFAM" id="SSF46785">
    <property type="entry name" value="Winged helix' DNA-binding domain"/>
    <property type="match status" value="1"/>
</dbReference>
<accession>A0ABT3QW17</accession>
<feature type="domain" description="HTH iclR-type" evidence="4">
    <location>
        <begin position="6"/>
        <end position="67"/>
    </location>
</feature>
<dbReference type="PANTHER" id="PTHR30136">
    <property type="entry name" value="HELIX-TURN-HELIX TRANSCRIPTIONAL REGULATOR, ICLR FAMILY"/>
    <property type="match status" value="1"/>
</dbReference>
<keyword evidence="3" id="KW-0804">Transcription</keyword>
<reference evidence="6 7" key="1">
    <citation type="journal article" date="2016" name="Int. J. Syst. Evol. Microbiol.">
        <title>Labrenzia salina sp. nov., isolated from the rhizosphere of the halophyte Arthrocnemum macrostachyum.</title>
        <authorList>
            <person name="Camacho M."/>
            <person name="Redondo-Gomez S."/>
            <person name="Rodriguez-Llorente I."/>
            <person name="Rohde M."/>
            <person name="Sproer C."/>
            <person name="Schumann P."/>
            <person name="Klenk H.P."/>
            <person name="Montero-Calasanz M.D.C."/>
        </authorList>
    </citation>
    <scope>NUCLEOTIDE SEQUENCE [LARGE SCALE GENOMIC DNA]</scope>
    <source>
        <strain evidence="6 7">DSM 29163</strain>
    </source>
</reference>
<dbReference type="Proteomes" id="UP001300261">
    <property type="component" value="Unassembled WGS sequence"/>
</dbReference>
<keyword evidence="1" id="KW-0805">Transcription regulation</keyword>
<keyword evidence="7" id="KW-1185">Reference proteome</keyword>
<comment type="caution">
    <text evidence="6">The sequence shown here is derived from an EMBL/GenBank/DDBJ whole genome shotgun (WGS) entry which is preliminary data.</text>
</comment>
<organism evidence="6 7">
    <name type="scientific">Roseibium salinum</name>
    <dbReference type="NCBI Taxonomy" id="1604349"/>
    <lineage>
        <taxon>Bacteria</taxon>
        <taxon>Pseudomonadati</taxon>
        <taxon>Pseudomonadota</taxon>
        <taxon>Alphaproteobacteria</taxon>
        <taxon>Hyphomicrobiales</taxon>
        <taxon>Stappiaceae</taxon>
        <taxon>Roseibium</taxon>
    </lineage>
</organism>
<dbReference type="InterPro" id="IPR014757">
    <property type="entry name" value="Tscrpt_reg_IclR_C"/>
</dbReference>
<evidence type="ECO:0000313" key="7">
    <source>
        <dbReference type="Proteomes" id="UP001300261"/>
    </source>
</evidence>
<evidence type="ECO:0000259" key="5">
    <source>
        <dbReference type="PROSITE" id="PS51078"/>
    </source>
</evidence>
<dbReference type="InterPro" id="IPR005471">
    <property type="entry name" value="Tscrpt_reg_IclR_N"/>
</dbReference>
<protein>
    <submittedName>
        <fullName evidence="6">IclR family transcriptional regulator</fullName>
    </submittedName>
</protein>
<evidence type="ECO:0000256" key="3">
    <source>
        <dbReference type="ARBA" id="ARBA00023163"/>
    </source>
</evidence>
<evidence type="ECO:0000313" key="6">
    <source>
        <dbReference type="EMBL" id="MCX2721105.1"/>
    </source>
</evidence>
<keyword evidence="2" id="KW-0238">DNA-binding</keyword>
<name>A0ABT3QW17_9HYPH</name>
<dbReference type="InterPro" id="IPR036390">
    <property type="entry name" value="WH_DNA-bd_sf"/>
</dbReference>
<evidence type="ECO:0000259" key="4">
    <source>
        <dbReference type="PROSITE" id="PS51077"/>
    </source>
</evidence>
<dbReference type="RefSeq" id="WP_265960801.1">
    <property type="nucleotide sequence ID" value="NZ_JAPEVI010000001.1"/>
</dbReference>
<dbReference type="PANTHER" id="PTHR30136:SF35">
    <property type="entry name" value="HTH-TYPE TRANSCRIPTIONAL REGULATOR RV1719"/>
    <property type="match status" value="1"/>
</dbReference>